<dbReference type="PANTHER" id="PTHR10916:SF0">
    <property type="entry name" value="LARGE RIBOSOMAL SUBUNIT PROTEIN UL29C"/>
    <property type="match status" value="1"/>
</dbReference>
<evidence type="ECO:0000313" key="6">
    <source>
        <dbReference type="EMBL" id="SJZ46113.1"/>
    </source>
</evidence>
<dbReference type="InterPro" id="IPR001854">
    <property type="entry name" value="Ribosomal_uL29"/>
</dbReference>
<name>A0A1T4KUR5_9BACT</name>
<keyword evidence="3 5" id="KW-0687">Ribonucleoprotein</keyword>
<evidence type="ECO:0000256" key="4">
    <source>
        <dbReference type="ARBA" id="ARBA00035204"/>
    </source>
</evidence>
<proteinExistence type="inferred from homology"/>
<dbReference type="InterPro" id="IPR036049">
    <property type="entry name" value="Ribosomal_uL29_sf"/>
</dbReference>
<dbReference type="Proteomes" id="UP000190389">
    <property type="component" value="Unassembled WGS sequence"/>
</dbReference>
<dbReference type="Gene3D" id="1.10.287.310">
    <property type="match status" value="1"/>
</dbReference>
<evidence type="ECO:0000256" key="3">
    <source>
        <dbReference type="ARBA" id="ARBA00023274"/>
    </source>
</evidence>
<dbReference type="FunFam" id="1.10.287.310:FF:000001">
    <property type="entry name" value="50S ribosomal protein L29"/>
    <property type="match status" value="1"/>
</dbReference>
<dbReference type="STRING" id="171291.SAMN02745154_00195"/>
<gene>
    <name evidence="5" type="primary">rpmC</name>
    <name evidence="6" type="ORF">SAMN02745154_00195</name>
</gene>
<dbReference type="OrthoDB" id="9815192at2"/>
<keyword evidence="2 5" id="KW-0689">Ribosomal protein</keyword>
<accession>A0A1T4KUR5</accession>
<keyword evidence="7" id="KW-1185">Reference proteome</keyword>
<reference evidence="7" key="1">
    <citation type="submission" date="2017-02" db="EMBL/GenBank/DDBJ databases">
        <authorList>
            <person name="Varghese N."/>
            <person name="Submissions S."/>
        </authorList>
    </citation>
    <scope>NUCLEOTIDE SEQUENCE [LARGE SCALE GENOMIC DNA]</scope>
    <source>
        <strain evidence="7">ATCC 27862</strain>
    </source>
</reference>
<evidence type="ECO:0000256" key="5">
    <source>
        <dbReference type="HAMAP-Rule" id="MF_00374"/>
    </source>
</evidence>
<dbReference type="CDD" id="cd00427">
    <property type="entry name" value="Ribosomal_L29_HIP"/>
    <property type="match status" value="1"/>
</dbReference>
<evidence type="ECO:0000256" key="1">
    <source>
        <dbReference type="ARBA" id="ARBA00009254"/>
    </source>
</evidence>
<protein>
    <recommendedName>
        <fullName evidence="4 5">Large ribosomal subunit protein uL29</fullName>
    </recommendedName>
</protein>
<dbReference type="Pfam" id="PF00831">
    <property type="entry name" value="Ribosomal_L29"/>
    <property type="match status" value="1"/>
</dbReference>
<evidence type="ECO:0000256" key="2">
    <source>
        <dbReference type="ARBA" id="ARBA00022980"/>
    </source>
</evidence>
<dbReference type="NCBIfam" id="TIGR00012">
    <property type="entry name" value="L29"/>
    <property type="match status" value="1"/>
</dbReference>
<organism evidence="6 7">
    <name type="scientific">Mycoplasmopsis verecunda</name>
    <dbReference type="NCBI Taxonomy" id="171291"/>
    <lineage>
        <taxon>Bacteria</taxon>
        <taxon>Bacillati</taxon>
        <taxon>Mycoplasmatota</taxon>
        <taxon>Mycoplasmoidales</taxon>
        <taxon>Metamycoplasmataceae</taxon>
        <taxon>Mycoplasmopsis</taxon>
    </lineage>
</organism>
<dbReference type="SUPFAM" id="SSF46561">
    <property type="entry name" value="Ribosomal protein L29 (L29p)"/>
    <property type="match status" value="1"/>
</dbReference>
<dbReference type="InterPro" id="IPR050063">
    <property type="entry name" value="Ribosomal_protein_uL29"/>
</dbReference>
<dbReference type="GO" id="GO:0006412">
    <property type="term" value="P:translation"/>
    <property type="evidence" value="ECO:0007669"/>
    <property type="project" value="UniProtKB-UniRule"/>
</dbReference>
<sequence length="63" mass="7238">MLYKEIKEKSVEELQTLLSQLKAELFTLRYRNATGDLKETHKIAAIRKTIAQVYTALNEKGAK</sequence>
<dbReference type="AlphaFoldDB" id="A0A1T4KUR5"/>
<dbReference type="RefSeq" id="WP_078746944.1">
    <property type="nucleotide sequence ID" value="NZ_CP137850.1"/>
</dbReference>
<evidence type="ECO:0000313" key="7">
    <source>
        <dbReference type="Proteomes" id="UP000190389"/>
    </source>
</evidence>
<comment type="similarity">
    <text evidence="1 5">Belongs to the universal ribosomal protein uL29 family.</text>
</comment>
<dbReference type="GO" id="GO:0022625">
    <property type="term" value="C:cytosolic large ribosomal subunit"/>
    <property type="evidence" value="ECO:0007669"/>
    <property type="project" value="TreeGrafter"/>
</dbReference>
<dbReference type="HAMAP" id="MF_00374">
    <property type="entry name" value="Ribosomal_uL29"/>
    <property type="match status" value="1"/>
</dbReference>
<dbReference type="EMBL" id="FUXF01000004">
    <property type="protein sequence ID" value="SJZ46113.1"/>
    <property type="molecule type" value="Genomic_DNA"/>
</dbReference>
<dbReference type="GO" id="GO:0003735">
    <property type="term" value="F:structural constituent of ribosome"/>
    <property type="evidence" value="ECO:0007669"/>
    <property type="project" value="InterPro"/>
</dbReference>
<dbReference type="PANTHER" id="PTHR10916">
    <property type="entry name" value="60S RIBOSOMAL PROTEIN L35/50S RIBOSOMAL PROTEIN L29"/>
    <property type="match status" value="1"/>
</dbReference>